<dbReference type="Pfam" id="PF14087">
    <property type="entry name" value="DUF4267"/>
    <property type="match status" value="1"/>
</dbReference>
<evidence type="ECO:0000256" key="1">
    <source>
        <dbReference type="SAM" id="Phobius"/>
    </source>
</evidence>
<dbReference type="CDD" id="cd02208">
    <property type="entry name" value="cupin_RmlC-like"/>
    <property type="match status" value="1"/>
</dbReference>
<keyword evidence="1" id="KW-0812">Transmembrane</keyword>
<dbReference type="RefSeq" id="WP_302042356.1">
    <property type="nucleotide sequence ID" value="NZ_JAUKPO010000066.1"/>
</dbReference>
<keyword evidence="4" id="KW-1185">Reference proteome</keyword>
<feature type="transmembrane region" description="Helical" evidence="1">
    <location>
        <begin position="46"/>
        <end position="68"/>
    </location>
</feature>
<sequence length="301" mass="33768">MAIRISYIIVFLTGLGMLFIGSRFFMSPQLAEVAYGIRPETAGNYSFHYIKGVRDLFSGLLVCTLVLLNQRKALGVVLLTAAIIPFGDMLIVISKEYNSLVQAMPHIMALIICVVAGLVLLLAKPVQKAGIVSNSFIKVIQSAKNGRDTIIELNILPGNKIPWHYHTLFTESFEIVKGRLEIGKGKEIHQAKQGDMLTIKPYEKHYYNNVYQEECIIRTIIKPGNTDFENALLLLKGLEADGLATKAGTPKKLTDLALFVRLNNSRMMGFQKFAEPFFAYLSDRAIKKGYLDTLMQQYQNR</sequence>
<comment type="caution">
    <text evidence="3">The sequence shown here is derived from an EMBL/GenBank/DDBJ whole genome shotgun (WGS) entry which is preliminary data.</text>
</comment>
<feature type="transmembrane region" description="Helical" evidence="1">
    <location>
        <begin position="75"/>
        <end position="94"/>
    </location>
</feature>
<feature type="transmembrane region" description="Helical" evidence="1">
    <location>
        <begin position="106"/>
        <end position="123"/>
    </location>
</feature>
<gene>
    <name evidence="3" type="ORF">Q0590_35125</name>
</gene>
<dbReference type="InterPro" id="IPR025363">
    <property type="entry name" value="DUF4267"/>
</dbReference>
<evidence type="ECO:0000313" key="4">
    <source>
        <dbReference type="Proteomes" id="UP001168528"/>
    </source>
</evidence>
<organism evidence="3 4">
    <name type="scientific">Rhodocytophaga aerolata</name>
    <dbReference type="NCBI Taxonomy" id="455078"/>
    <lineage>
        <taxon>Bacteria</taxon>
        <taxon>Pseudomonadati</taxon>
        <taxon>Bacteroidota</taxon>
        <taxon>Cytophagia</taxon>
        <taxon>Cytophagales</taxon>
        <taxon>Rhodocytophagaceae</taxon>
        <taxon>Rhodocytophaga</taxon>
    </lineage>
</organism>
<keyword evidence="1" id="KW-1133">Transmembrane helix</keyword>
<keyword evidence="1" id="KW-0472">Membrane</keyword>
<dbReference type="Proteomes" id="UP001168528">
    <property type="component" value="Unassembled WGS sequence"/>
</dbReference>
<proteinExistence type="predicted"/>
<dbReference type="EMBL" id="JAUKPO010000066">
    <property type="protein sequence ID" value="MDO1451559.1"/>
    <property type="molecule type" value="Genomic_DNA"/>
</dbReference>
<evidence type="ECO:0000259" key="2">
    <source>
        <dbReference type="Pfam" id="PF07883"/>
    </source>
</evidence>
<name>A0ABT8RHJ9_9BACT</name>
<dbReference type="InterPro" id="IPR013096">
    <property type="entry name" value="Cupin_2"/>
</dbReference>
<feature type="transmembrane region" description="Helical" evidence="1">
    <location>
        <begin position="7"/>
        <end position="26"/>
    </location>
</feature>
<reference evidence="3" key="1">
    <citation type="submission" date="2023-07" db="EMBL/GenBank/DDBJ databases">
        <title>The genome sequence of Rhodocytophaga aerolata KACC 12507.</title>
        <authorList>
            <person name="Zhang X."/>
        </authorList>
    </citation>
    <scope>NUCLEOTIDE SEQUENCE</scope>
    <source>
        <strain evidence="3">KACC 12507</strain>
    </source>
</reference>
<protein>
    <submittedName>
        <fullName evidence="3">DUF4267 domain-containing protein</fullName>
    </submittedName>
</protein>
<evidence type="ECO:0000313" key="3">
    <source>
        <dbReference type="EMBL" id="MDO1451559.1"/>
    </source>
</evidence>
<feature type="domain" description="Cupin type-2" evidence="2">
    <location>
        <begin position="154"/>
        <end position="217"/>
    </location>
</feature>
<dbReference type="InterPro" id="IPR014710">
    <property type="entry name" value="RmlC-like_jellyroll"/>
</dbReference>
<dbReference type="SUPFAM" id="SSF51182">
    <property type="entry name" value="RmlC-like cupins"/>
    <property type="match status" value="1"/>
</dbReference>
<accession>A0ABT8RHJ9</accession>
<dbReference type="InterPro" id="IPR011051">
    <property type="entry name" value="RmlC_Cupin_sf"/>
</dbReference>
<dbReference type="Gene3D" id="2.60.120.10">
    <property type="entry name" value="Jelly Rolls"/>
    <property type="match status" value="1"/>
</dbReference>
<dbReference type="Pfam" id="PF07883">
    <property type="entry name" value="Cupin_2"/>
    <property type="match status" value="1"/>
</dbReference>